<feature type="compositionally biased region" description="Low complexity" evidence="1">
    <location>
        <begin position="11"/>
        <end position="21"/>
    </location>
</feature>
<name>A0A7J7PBN1_9MAGN</name>
<dbReference type="OrthoDB" id="1721645at2759"/>
<dbReference type="InterPro" id="IPR000008">
    <property type="entry name" value="C2_dom"/>
</dbReference>
<dbReference type="EMBL" id="JACGCM010000067">
    <property type="protein sequence ID" value="KAF6176598.1"/>
    <property type="molecule type" value="Genomic_DNA"/>
</dbReference>
<accession>A0A7J7PBN1</accession>
<reference evidence="3 4" key="1">
    <citation type="journal article" date="2020" name="IScience">
        <title>Genome Sequencing of the Endangered Kingdonia uniflora (Circaeasteraceae, Ranunculales) Reveals Potential Mechanisms of Evolutionary Specialization.</title>
        <authorList>
            <person name="Sun Y."/>
            <person name="Deng T."/>
            <person name="Zhang A."/>
            <person name="Moore M.J."/>
            <person name="Landis J.B."/>
            <person name="Lin N."/>
            <person name="Zhang H."/>
            <person name="Zhang X."/>
            <person name="Huang J."/>
            <person name="Zhang X."/>
            <person name="Sun H."/>
            <person name="Wang H."/>
        </authorList>
    </citation>
    <scope>NUCLEOTIDE SEQUENCE [LARGE SCALE GENOMIC DNA]</scope>
    <source>
        <strain evidence="3">TB1705</strain>
        <tissue evidence="3">Leaf</tissue>
    </source>
</reference>
<dbReference type="InterPro" id="IPR045052">
    <property type="entry name" value="Copine"/>
</dbReference>
<sequence length="151" mass="16682">MGGCFSDRRGGQQAIGGAQARPYSVSTTRDGGGGLNDAVDCFFRSKGLHSLFTQLELSLSASKLLDMDFASKSDPMAVVYEKKRDGTLVELGRTEVILNTLNPVWIGKVSIAYQFEIVQHLVIRVFDVDTKFHNLPVKVYNRRAFSLSYTA</sequence>
<dbReference type="InterPro" id="IPR035892">
    <property type="entry name" value="C2_domain_sf"/>
</dbReference>
<proteinExistence type="predicted"/>
<gene>
    <name evidence="3" type="ORF">GIB67_034460</name>
</gene>
<comment type="caution">
    <text evidence="3">The sequence shown here is derived from an EMBL/GenBank/DDBJ whole genome shotgun (WGS) entry which is preliminary data.</text>
</comment>
<evidence type="ECO:0000313" key="4">
    <source>
        <dbReference type="Proteomes" id="UP000541444"/>
    </source>
</evidence>
<dbReference type="SUPFAM" id="SSF49562">
    <property type="entry name" value="C2 domain (Calcium/lipid-binding domain, CaLB)"/>
    <property type="match status" value="1"/>
</dbReference>
<protein>
    <recommendedName>
        <fullName evidence="2">C2 domain-containing protein</fullName>
    </recommendedName>
</protein>
<evidence type="ECO:0000259" key="2">
    <source>
        <dbReference type="PROSITE" id="PS50004"/>
    </source>
</evidence>
<organism evidence="3 4">
    <name type="scientific">Kingdonia uniflora</name>
    <dbReference type="NCBI Taxonomy" id="39325"/>
    <lineage>
        <taxon>Eukaryota</taxon>
        <taxon>Viridiplantae</taxon>
        <taxon>Streptophyta</taxon>
        <taxon>Embryophyta</taxon>
        <taxon>Tracheophyta</taxon>
        <taxon>Spermatophyta</taxon>
        <taxon>Magnoliopsida</taxon>
        <taxon>Ranunculales</taxon>
        <taxon>Circaeasteraceae</taxon>
        <taxon>Kingdonia</taxon>
    </lineage>
</organism>
<keyword evidence="4" id="KW-1185">Reference proteome</keyword>
<dbReference type="PROSITE" id="PS50004">
    <property type="entry name" value="C2"/>
    <property type="match status" value="1"/>
</dbReference>
<dbReference type="Pfam" id="PF00168">
    <property type="entry name" value="C2"/>
    <property type="match status" value="1"/>
</dbReference>
<dbReference type="Gene3D" id="2.60.40.150">
    <property type="entry name" value="C2 domain"/>
    <property type="match status" value="1"/>
</dbReference>
<dbReference type="GO" id="GO:0005544">
    <property type="term" value="F:calcium-dependent phospholipid binding"/>
    <property type="evidence" value="ECO:0007669"/>
    <property type="project" value="InterPro"/>
</dbReference>
<feature type="region of interest" description="Disordered" evidence="1">
    <location>
        <begin position="1"/>
        <end position="25"/>
    </location>
</feature>
<dbReference type="AlphaFoldDB" id="A0A7J7PBN1"/>
<feature type="domain" description="C2" evidence="2">
    <location>
        <begin position="34"/>
        <end position="151"/>
    </location>
</feature>
<dbReference type="Proteomes" id="UP000541444">
    <property type="component" value="Unassembled WGS sequence"/>
</dbReference>
<evidence type="ECO:0000256" key="1">
    <source>
        <dbReference type="SAM" id="MobiDB-lite"/>
    </source>
</evidence>
<evidence type="ECO:0000313" key="3">
    <source>
        <dbReference type="EMBL" id="KAF6176598.1"/>
    </source>
</evidence>
<dbReference type="PANTHER" id="PTHR10857">
    <property type="entry name" value="COPINE"/>
    <property type="match status" value="1"/>
</dbReference>
<feature type="compositionally biased region" description="Basic and acidic residues" evidence="1">
    <location>
        <begin position="1"/>
        <end position="10"/>
    </location>
</feature>
<dbReference type="GO" id="GO:0005886">
    <property type="term" value="C:plasma membrane"/>
    <property type="evidence" value="ECO:0007669"/>
    <property type="project" value="TreeGrafter"/>
</dbReference>
<dbReference type="GO" id="GO:0071277">
    <property type="term" value="P:cellular response to calcium ion"/>
    <property type="evidence" value="ECO:0007669"/>
    <property type="project" value="TreeGrafter"/>
</dbReference>
<dbReference type="PANTHER" id="PTHR10857:SF120">
    <property type="entry name" value="PROTEIN BONZAI 3"/>
    <property type="match status" value="1"/>
</dbReference>
<dbReference type="CDD" id="cd04048">
    <property type="entry name" value="C2A_Copine"/>
    <property type="match status" value="1"/>
</dbReference>